<evidence type="ECO:0000259" key="3">
    <source>
        <dbReference type="SMART" id="SM00822"/>
    </source>
</evidence>
<gene>
    <name evidence="4" type="ORF">FHU33_0338</name>
</gene>
<evidence type="ECO:0000256" key="1">
    <source>
        <dbReference type="ARBA" id="ARBA00006484"/>
    </source>
</evidence>
<dbReference type="Gene3D" id="3.40.50.720">
    <property type="entry name" value="NAD(P)-binding Rossmann-like Domain"/>
    <property type="match status" value="1"/>
</dbReference>
<dbReference type="InterPro" id="IPR057326">
    <property type="entry name" value="KR_dom"/>
</dbReference>
<name>A0A543PA76_9ACTN</name>
<dbReference type="Pfam" id="PF13561">
    <property type="entry name" value="adh_short_C2"/>
    <property type="match status" value="1"/>
</dbReference>
<dbReference type="EMBL" id="VFQE01000001">
    <property type="protein sequence ID" value="TQN40986.1"/>
    <property type="molecule type" value="Genomic_DNA"/>
</dbReference>
<organism evidence="4 5">
    <name type="scientific">Blastococcus colisei</name>
    <dbReference type="NCBI Taxonomy" id="1564162"/>
    <lineage>
        <taxon>Bacteria</taxon>
        <taxon>Bacillati</taxon>
        <taxon>Actinomycetota</taxon>
        <taxon>Actinomycetes</taxon>
        <taxon>Geodermatophilales</taxon>
        <taxon>Geodermatophilaceae</taxon>
        <taxon>Blastococcus</taxon>
    </lineage>
</organism>
<comment type="similarity">
    <text evidence="1">Belongs to the short-chain dehydrogenases/reductases (SDR) family.</text>
</comment>
<dbReference type="PROSITE" id="PS00061">
    <property type="entry name" value="ADH_SHORT"/>
    <property type="match status" value="1"/>
</dbReference>
<dbReference type="InterPro" id="IPR002347">
    <property type="entry name" value="SDR_fam"/>
</dbReference>
<dbReference type="FunFam" id="3.40.50.720:FF:000084">
    <property type="entry name" value="Short-chain dehydrogenase reductase"/>
    <property type="match status" value="1"/>
</dbReference>
<dbReference type="GO" id="GO:0016491">
    <property type="term" value="F:oxidoreductase activity"/>
    <property type="evidence" value="ECO:0007669"/>
    <property type="project" value="UniProtKB-KW"/>
</dbReference>
<feature type="domain" description="Ketoreductase" evidence="3">
    <location>
        <begin position="9"/>
        <end position="189"/>
    </location>
</feature>
<dbReference type="InterPro" id="IPR036291">
    <property type="entry name" value="NAD(P)-bd_dom_sf"/>
</dbReference>
<reference evidence="4 5" key="1">
    <citation type="submission" date="2019-06" db="EMBL/GenBank/DDBJ databases">
        <title>Sequencing the genomes of 1000 actinobacteria strains.</title>
        <authorList>
            <person name="Klenk H.-P."/>
        </authorList>
    </citation>
    <scope>NUCLEOTIDE SEQUENCE [LARGE SCALE GENOMIC DNA]</scope>
    <source>
        <strain evidence="4 5">DSM 46837</strain>
    </source>
</reference>
<dbReference type="PANTHER" id="PTHR43669:SF3">
    <property type="entry name" value="ALCOHOL DEHYDROGENASE, PUTATIVE (AFU_ORTHOLOGUE AFUA_3G03445)-RELATED"/>
    <property type="match status" value="1"/>
</dbReference>
<dbReference type="PANTHER" id="PTHR43669">
    <property type="entry name" value="5-KETO-D-GLUCONATE 5-REDUCTASE"/>
    <property type="match status" value="1"/>
</dbReference>
<evidence type="ECO:0000313" key="5">
    <source>
        <dbReference type="Proteomes" id="UP000319865"/>
    </source>
</evidence>
<dbReference type="AlphaFoldDB" id="A0A543PA76"/>
<keyword evidence="2" id="KW-0560">Oxidoreductase</keyword>
<dbReference type="SMART" id="SM00822">
    <property type="entry name" value="PKS_KR"/>
    <property type="match status" value="1"/>
</dbReference>
<evidence type="ECO:0000256" key="2">
    <source>
        <dbReference type="ARBA" id="ARBA00023002"/>
    </source>
</evidence>
<proteinExistence type="inferred from homology"/>
<dbReference type="SUPFAM" id="SSF51735">
    <property type="entry name" value="NAD(P)-binding Rossmann-fold domains"/>
    <property type="match status" value="1"/>
</dbReference>
<sequence length="270" mass="27360">MAQHTTRGGAVLVTGAASGIGEAAARLLAARGQHVVVTDRDGEGAAAVAADIERASGSAESVCIDVADDDSARRAFDELRGRGVAVDGLVNSAGVASRYRFQDMPVSEWERVLAVNLTGTMRVTQLVVADLLARGAGGAVVNVASVMAHFAAPNLASYVASKGGIAMLTRATALELAAHGIRVNAVSPGYVESGMTVRGFAVPRFRDAVLARTPMGRFGTPGDIAGVIAFLLSQDAGFLTGQVIPVDGGMSAGDASLASPSADELAAVSR</sequence>
<dbReference type="PRINTS" id="PR00080">
    <property type="entry name" value="SDRFAMILY"/>
</dbReference>
<accession>A0A543PA76</accession>
<keyword evidence="5" id="KW-1185">Reference proteome</keyword>
<dbReference type="CDD" id="cd05233">
    <property type="entry name" value="SDR_c"/>
    <property type="match status" value="1"/>
</dbReference>
<protein>
    <submittedName>
        <fullName evidence="4">Short-subunit dehydrogenase</fullName>
    </submittedName>
</protein>
<evidence type="ECO:0000313" key="4">
    <source>
        <dbReference type="EMBL" id="TQN40986.1"/>
    </source>
</evidence>
<comment type="caution">
    <text evidence="4">The sequence shown here is derived from an EMBL/GenBank/DDBJ whole genome shotgun (WGS) entry which is preliminary data.</text>
</comment>
<dbReference type="Proteomes" id="UP000319865">
    <property type="component" value="Unassembled WGS sequence"/>
</dbReference>
<dbReference type="InterPro" id="IPR020904">
    <property type="entry name" value="Sc_DH/Rdtase_CS"/>
</dbReference>
<dbReference type="PRINTS" id="PR00081">
    <property type="entry name" value="GDHRDH"/>
</dbReference>